<accession>A0ABD1TZK7</accession>
<evidence type="ECO:0000259" key="1">
    <source>
        <dbReference type="Pfam" id="PF07727"/>
    </source>
</evidence>
<proteinExistence type="predicted"/>
<comment type="caution">
    <text evidence="2">The sequence shown here is derived from an EMBL/GenBank/DDBJ whole genome shotgun (WGS) entry which is preliminary data.</text>
</comment>
<dbReference type="Proteomes" id="UP001604336">
    <property type="component" value="Unassembled WGS sequence"/>
</dbReference>
<reference evidence="3" key="1">
    <citation type="submission" date="2024-07" db="EMBL/GenBank/DDBJ databases">
        <title>Two chromosome-level genome assemblies of Korean endemic species Abeliophyllum distichum and Forsythia ovata (Oleaceae).</title>
        <authorList>
            <person name="Jang H."/>
        </authorList>
    </citation>
    <scope>NUCLEOTIDE SEQUENCE [LARGE SCALE GENOMIC DNA]</scope>
</reference>
<name>A0ABD1TZK7_9LAMI</name>
<dbReference type="EMBL" id="JBFOLK010000004">
    <property type="protein sequence ID" value="KAL2518167.1"/>
    <property type="molecule type" value="Genomic_DNA"/>
</dbReference>
<feature type="domain" description="Reverse transcriptase Ty1/copia-type" evidence="1">
    <location>
        <begin position="57"/>
        <end position="126"/>
    </location>
</feature>
<evidence type="ECO:0000313" key="3">
    <source>
        <dbReference type="Proteomes" id="UP001604336"/>
    </source>
</evidence>
<dbReference type="InterPro" id="IPR013103">
    <property type="entry name" value="RVT_2"/>
</dbReference>
<evidence type="ECO:0000313" key="2">
    <source>
        <dbReference type="EMBL" id="KAL2518167.1"/>
    </source>
</evidence>
<dbReference type="AlphaFoldDB" id="A0ABD1TZK7"/>
<organism evidence="2 3">
    <name type="scientific">Abeliophyllum distichum</name>
    <dbReference type="NCBI Taxonomy" id="126358"/>
    <lineage>
        <taxon>Eukaryota</taxon>
        <taxon>Viridiplantae</taxon>
        <taxon>Streptophyta</taxon>
        <taxon>Embryophyta</taxon>
        <taxon>Tracheophyta</taxon>
        <taxon>Spermatophyta</taxon>
        <taxon>Magnoliopsida</taxon>
        <taxon>eudicotyledons</taxon>
        <taxon>Gunneridae</taxon>
        <taxon>Pentapetalae</taxon>
        <taxon>asterids</taxon>
        <taxon>lamiids</taxon>
        <taxon>Lamiales</taxon>
        <taxon>Oleaceae</taxon>
        <taxon>Forsythieae</taxon>
        <taxon>Abeliophyllum</taxon>
    </lineage>
</organism>
<dbReference type="Pfam" id="PF07727">
    <property type="entry name" value="RVT_2"/>
    <property type="match status" value="1"/>
</dbReference>
<sequence>MAWKECEAINKKAAAHNVEIKRESINESPTFTAEEYKQIMALLYNKYGNDQPFANATGNNEKAISDLKKFLNSCFKIKDLGPLKCFLGIEVARSKAGITVCQQNYTLDILEETRLLGAKLAIVPMEPDLVLTETGSEALKNPTQYRRLVGKLIYFTIRNHILYEYTQPIHTGTQVTSPQGCPLTLSIPEGSSRARIVILIK</sequence>
<protein>
    <submittedName>
        <fullName evidence="2">Cysteine-rich RLK (RECEPTOR-like protein kinase) 8</fullName>
    </submittedName>
</protein>
<gene>
    <name evidence="2" type="ORF">Adt_14414</name>
</gene>
<keyword evidence="3" id="KW-1185">Reference proteome</keyword>